<dbReference type="RefSeq" id="XP_062735965.1">
    <property type="nucleotide sequence ID" value="XM_062872134.1"/>
</dbReference>
<organism evidence="1 2">
    <name type="scientific">Podospora bellae-mahoneyi</name>
    <dbReference type="NCBI Taxonomy" id="2093777"/>
    <lineage>
        <taxon>Eukaryota</taxon>
        <taxon>Fungi</taxon>
        <taxon>Dikarya</taxon>
        <taxon>Ascomycota</taxon>
        <taxon>Pezizomycotina</taxon>
        <taxon>Sordariomycetes</taxon>
        <taxon>Sordariomycetidae</taxon>
        <taxon>Sordariales</taxon>
        <taxon>Podosporaceae</taxon>
        <taxon>Podospora</taxon>
    </lineage>
</organism>
<gene>
    <name evidence="1" type="ORF">QC761_0024660</name>
</gene>
<dbReference type="GeneID" id="87891234"/>
<keyword evidence="2" id="KW-1185">Reference proteome</keyword>
<reference evidence="1 2" key="1">
    <citation type="journal article" date="2023" name="bioRxiv">
        <title>High-quality genome assemblies of four members of thePodospora anserinaspecies complex.</title>
        <authorList>
            <person name="Ament-Velasquez S.L."/>
            <person name="Vogan A.A."/>
            <person name="Wallerman O."/>
            <person name="Hartmann F."/>
            <person name="Gautier V."/>
            <person name="Silar P."/>
            <person name="Giraud T."/>
            <person name="Johannesson H."/>
        </authorList>
    </citation>
    <scope>NUCLEOTIDE SEQUENCE [LARGE SCALE GENOMIC DNA]</scope>
    <source>
        <strain evidence="1 2">CBS 112042</strain>
    </source>
</reference>
<sequence length="300" mass="32718">MATQNNPNFQAIKDAITESIRKDGLPTDLLALVRSKTRSPEAYLAWTQNNLLQKINSPPAKLPAADALTKIQSLPANFTNLQAIMAFTDALNNNSVPIPLFQSTTTQYLVVVKAGALSLSVPPIIVSSLHQTDVEVDNRTKVHPFFCSLTHPSSTTLPKYVYPVGQLYHKPSTGDELAETNYAVVIDVLGQDHGIWLVWNRRGFSAEADDEVVTDPAKEKSLFIGLDATKNFEAVQVAGKLSEWKLGADRASFEGNARRAKVEGEIVVGVAKVEELGRVLPGAGVVDWGLEGRGRKRRGY</sequence>
<evidence type="ECO:0000313" key="1">
    <source>
        <dbReference type="EMBL" id="KAK4646989.1"/>
    </source>
</evidence>
<evidence type="ECO:0000313" key="2">
    <source>
        <dbReference type="Proteomes" id="UP001322138"/>
    </source>
</evidence>
<dbReference type="EMBL" id="JAFFGZ010000002">
    <property type="protein sequence ID" value="KAK4646989.1"/>
    <property type="molecule type" value="Genomic_DNA"/>
</dbReference>
<accession>A0ABR0FVB8</accession>
<proteinExistence type="predicted"/>
<dbReference type="Proteomes" id="UP001322138">
    <property type="component" value="Unassembled WGS sequence"/>
</dbReference>
<protein>
    <submittedName>
        <fullName evidence="1">Uncharacterized protein</fullName>
    </submittedName>
</protein>
<name>A0ABR0FVB8_9PEZI</name>
<comment type="caution">
    <text evidence="1">The sequence shown here is derived from an EMBL/GenBank/DDBJ whole genome shotgun (WGS) entry which is preliminary data.</text>
</comment>